<sequence>MKLRKARRASLPTAASHGPCEPSLSAIPGLSPCRLHHGRCTPGQKRSVINRPDKRAGKGFLGWVFYCIFTSYFLVTRAHIKFSSRTAATDLGLGWGEELLYYFSRTEYSGSLRAVPAATSSKTRPVGGEPSEDRRDPQLARKTLSLLTILQGCWQSRVKGN</sequence>
<proteinExistence type="predicted"/>
<accession>A0AAE1AU93</accession>
<organism evidence="3 4">
    <name type="scientific">Elysia crispata</name>
    <name type="common">lettuce slug</name>
    <dbReference type="NCBI Taxonomy" id="231223"/>
    <lineage>
        <taxon>Eukaryota</taxon>
        <taxon>Metazoa</taxon>
        <taxon>Spiralia</taxon>
        <taxon>Lophotrochozoa</taxon>
        <taxon>Mollusca</taxon>
        <taxon>Gastropoda</taxon>
        <taxon>Heterobranchia</taxon>
        <taxon>Euthyneura</taxon>
        <taxon>Panpulmonata</taxon>
        <taxon>Sacoglossa</taxon>
        <taxon>Placobranchoidea</taxon>
        <taxon>Plakobranchidae</taxon>
        <taxon>Elysia</taxon>
    </lineage>
</organism>
<evidence type="ECO:0000313" key="3">
    <source>
        <dbReference type="EMBL" id="KAK3793849.1"/>
    </source>
</evidence>
<reference evidence="3" key="1">
    <citation type="journal article" date="2023" name="G3 (Bethesda)">
        <title>A reference genome for the long-term kleptoplast-retaining sea slug Elysia crispata morphotype clarki.</title>
        <authorList>
            <person name="Eastman K.E."/>
            <person name="Pendleton A.L."/>
            <person name="Shaikh M.A."/>
            <person name="Suttiyut T."/>
            <person name="Ogas R."/>
            <person name="Tomko P."/>
            <person name="Gavelis G."/>
            <person name="Widhalm J.R."/>
            <person name="Wisecaver J.H."/>
        </authorList>
    </citation>
    <scope>NUCLEOTIDE SEQUENCE</scope>
    <source>
        <strain evidence="3">ECLA1</strain>
    </source>
</reference>
<dbReference type="EMBL" id="JAWDGP010001166">
    <property type="protein sequence ID" value="KAK3793849.1"/>
    <property type="molecule type" value="Genomic_DNA"/>
</dbReference>
<dbReference type="Proteomes" id="UP001283361">
    <property type="component" value="Unassembled WGS sequence"/>
</dbReference>
<keyword evidence="4" id="KW-1185">Reference proteome</keyword>
<dbReference type="AlphaFoldDB" id="A0AAE1AU93"/>
<keyword evidence="2" id="KW-0472">Membrane</keyword>
<keyword evidence="2" id="KW-1133">Transmembrane helix</keyword>
<keyword evidence="2" id="KW-0812">Transmembrane</keyword>
<gene>
    <name evidence="3" type="ORF">RRG08_033426</name>
</gene>
<feature type="region of interest" description="Disordered" evidence="1">
    <location>
        <begin position="1"/>
        <end position="20"/>
    </location>
</feature>
<feature type="transmembrane region" description="Helical" evidence="2">
    <location>
        <begin position="56"/>
        <end position="75"/>
    </location>
</feature>
<evidence type="ECO:0000313" key="4">
    <source>
        <dbReference type="Proteomes" id="UP001283361"/>
    </source>
</evidence>
<evidence type="ECO:0000256" key="1">
    <source>
        <dbReference type="SAM" id="MobiDB-lite"/>
    </source>
</evidence>
<name>A0AAE1AU93_9GAST</name>
<protein>
    <submittedName>
        <fullName evidence="3">Uncharacterized protein</fullName>
    </submittedName>
</protein>
<comment type="caution">
    <text evidence="3">The sequence shown here is derived from an EMBL/GenBank/DDBJ whole genome shotgun (WGS) entry which is preliminary data.</text>
</comment>
<evidence type="ECO:0000256" key="2">
    <source>
        <dbReference type="SAM" id="Phobius"/>
    </source>
</evidence>